<dbReference type="Proteomes" id="UP000192042">
    <property type="component" value="Chromosome I"/>
</dbReference>
<dbReference type="PROSITE" id="PS51257">
    <property type="entry name" value="PROKAR_LIPOPROTEIN"/>
    <property type="match status" value="1"/>
</dbReference>
<name>A0A1W1I1W1_9BACT</name>
<feature type="chain" id="PRO_5012551609" description="TRL-like protein family" evidence="1">
    <location>
        <begin position="23"/>
        <end position="109"/>
    </location>
</feature>
<reference evidence="2 3" key="1">
    <citation type="submission" date="2017-03" db="EMBL/GenBank/DDBJ databases">
        <authorList>
            <person name="Afonso C.L."/>
            <person name="Miller P.J."/>
            <person name="Scott M.A."/>
            <person name="Spackman E."/>
            <person name="Goraichik I."/>
            <person name="Dimitrov K.M."/>
            <person name="Suarez D.L."/>
            <person name="Swayne D.E."/>
        </authorList>
    </citation>
    <scope>NUCLEOTIDE SEQUENCE [LARGE SCALE GENOMIC DNA]</scope>
    <source>
        <strain evidence="2">Genome sequencing of Nitrospira japonica strain NJ11</strain>
    </source>
</reference>
<organism evidence="2 3">
    <name type="scientific">Nitrospira japonica</name>
    <dbReference type="NCBI Taxonomy" id="1325564"/>
    <lineage>
        <taxon>Bacteria</taxon>
        <taxon>Pseudomonadati</taxon>
        <taxon>Nitrospirota</taxon>
        <taxon>Nitrospiria</taxon>
        <taxon>Nitrospirales</taxon>
        <taxon>Nitrospiraceae</taxon>
        <taxon>Nitrospira</taxon>
    </lineage>
</organism>
<proteinExistence type="predicted"/>
<dbReference type="AlphaFoldDB" id="A0A1W1I1W1"/>
<evidence type="ECO:0008006" key="4">
    <source>
        <dbReference type="Google" id="ProtNLM"/>
    </source>
</evidence>
<dbReference type="STRING" id="1325564.NSJP_0828"/>
<evidence type="ECO:0000313" key="3">
    <source>
        <dbReference type="Proteomes" id="UP000192042"/>
    </source>
</evidence>
<dbReference type="InterPro" id="IPR025113">
    <property type="entry name" value="TRL-like"/>
</dbReference>
<dbReference type="EMBL" id="LT828648">
    <property type="protein sequence ID" value="SLM47000.1"/>
    <property type="molecule type" value="Genomic_DNA"/>
</dbReference>
<dbReference type="Pfam" id="PF13146">
    <property type="entry name" value="TRL"/>
    <property type="match status" value="1"/>
</dbReference>
<keyword evidence="3" id="KW-1185">Reference proteome</keyword>
<keyword evidence="1" id="KW-0732">Signal</keyword>
<dbReference type="KEGG" id="nja:NSJP_0828"/>
<gene>
    <name evidence="2" type="ORF">NSJP_0828</name>
</gene>
<sequence>MKKKAYVLLSAAFVTAFGLSLAGCMPVASPVTGIIFTEVKYGFMATTATAATKEGKACAQTILGWVATGDASLTAAKAAGGITTVSHVDHTAKNILGIVADYCTIVKGS</sequence>
<accession>A0A1W1I1W1</accession>
<evidence type="ECO:0000256" key="1">
    <source>
        <dbReference type="SAM" id="SignalP"/>
    </source>
</evidence>
<dbReference type="RefSeq" id="WP_080885602.1">
    <property type="nucleotide sequence ID" value="NZ_LT828648.1"/>
</dbReference>
<protein>
    <recommendedName>
        <fullName evidence="4">TRL-like protein family</fullName>
    </recommendedName>
</protein>
<feature type="signal peptide" evidence="1">
    <location>
        <begin position="1"/>
        <end position="22"/>
    </location>
</feature>
<evidence type="ECO:0000313" key="2">
    <source>
        <dbReference type="EMBL" id="SLM47000.1"/>
    </source>
</evidence>